<sequence length="249" mass="26894">MSSGRVDAARGAKQFPGLAITVPEEEPDLNLYPPEAVQVRNTFIHVASPLSEDVWNSRAAVSCPASQIGVLHKAFQDFSFDIGPMQKDIQKDIQEDKVHAVHELAGKPVICLENALRFDDSQALDQNANPQNVDLQWPCYAQNVEPHYVEPYGEPCYASTEPPPPGPSAPGPPASSVPNVPAPYEPAPGSTELPSVGSRGHYSGDCKPCSFLYAKGCNNGAMCLFCHLCDRSEKKRRQKAKRAALKGGA</sequence>
<protein>
    <submittedName>
        <fullName evidence="4">C3H1-type domain-containing protein</fullName>
    </submittedName>
</protein>
<dbReference type="AlphaFoldDB" id="A0A9P1DJK6"/>
<feature type="compositionally biased region" description="Pro residues" evidence="1">
    <location>
        <begin position="161"/>
        <end position="186"/>
    </location>
</feature>
<keyword evidence="5" id="KW-1185">Reference proteome</keyword>
<evidence type="ECO:0000256" key="1">
    <source>
        <dbReference type="SAM" id="MobiDB-lite"/>
    </source>
</evidence>
<reference evidence="2" key="1">
    <citation type="submission" date="2022-10" db="EMBL/GenBank/DDBJ databases">
        <authorList>
            <person name="Chen Y."/>
            <person name="Dougan E. K."/>
            <person name="Chan C."/>
            <person name="Rhodes N."/>
            <person name="Thang M."/>
        </authorList>
    </citation>
    <scope>NUCLEOTIDE SEQUENCE</scope>
</reference>
<gene>
    <name evidence="2" type="ORF">C1SCF055_LOCUS36511</name>
</gene>
<comment type="caution">
    <text evidence="2">The sequence shown here is derived from an EMBL/GenBank/DDBJ whole genome shotgun (WGS) entry which is preliminary data.</text>
</comment>
<dbReference type="EMBL" id="CAMXCT010005079">
    <property type="protein sequence ID" value="CAI4011333.1"/>
    <property type="molecule type" value="Genomic_DNA"/>
</dbReference>
<feature type="region of interest" description="Disordered" evidence="1">
    <location>
        <begin position="155"/>
        <end position="197"/>
    </location>
</feature>
<dbReference type="Proteomes" id="UP001152797">
    <property type="component" value="Unassembled WGS sequence"/>
</dbReference>
<name>A0A9P1DJK6_9DINO</name>
<reference evidence="3" key="2">
    <citation type="submission" date="2024-04" db="EMBL/GenBank/DDBJ databases">
        <authorList>
            <person name="Chen Y."/>
            <person name="Shah S."/>
            <person name="Dougan E. K."/>
            <person name="Thang M."/>
            <person name="Chan C."/>
        </authorList>
    </citation>
    <scope>NUCLEOTIDE SEQUENCE [LARGE SCALE GENOMIC DNA]</scope>
</reference>
<evidence type="ECO:0000313" key="5">
    <source>
        <dbReference type="Proteomes" id="UP001152797"/>
    </source>
</evidence>
<dbReference type="OrthoDB" id="429795at2759"/>
<accession>A0A9P1DJK6</accession>
<dbReference type="EMBL" id="CAMXCT020005079">
    <property type="protein sequence ID" value="CAL1164708.1"/>
    <property type="molecule type" value="Genomic_DNA"/>
</dbReference>
<organism evidence="2">
    <name type="scientific">Cladocopium goreaui</name>
    <dbReference type="NCBI Taxonomy" id="2562237"/>
    <lineage>
        <taxon>Eukaryota</taxon>
        <taxon>Sar</taxon>
        <taxon>Alveolata</taxon>
        <taxon>Dinophyceae</taxon>
        <taxon>Suessiales</taxon>
        <taxon>Symbiodiniaceae</taxon>
        <taxon>Cladocopium</taxon>
    </lineage>
</organism>
<evidence type="ECO:0000313" key="4">
    <source>
        <dbReference type="EMBL" id="CAL4798645.1"/>
    </source>
</evidence>
<evidence type="ECO:0000313" key="2">
    <source>
        <dbReference type="EMBL" id="CAI4011333.1"/>
    </source>
</evidence>
<dbReference type="EMBL" id="CAMXCT030005079">
    <property type="protein sequence ID" value="CAL4798645.1"/>
    <property type="molecule type" value="Genomic_DNA"/>
</dbReference>
<proteinExistence type="predicted"/>
<evidence type="ECO:0000313" key="3">
    <source>
        <dbReference type="EMBL" id="CAL1164708.1"/>
    </source>
</evidence>